<dbReference type="HOGENOM" id="CLU_112504_0_0_1"/>
<organism evidence="1 2">
    <name type="scientific">Ciona savignyi</name>
    <name type="common">Pacific transparent sea squirt</name>
    <dbReference type="NCBI Taxonomy" id="51511"/>
    <lineage>
        <taxon>Eukaryota</taxon>
        <taxon>Metazoa</taxon>
        <taxon>Chordata</taxon>
        <taxon>Tunicata</taxon>
        <taxon>Ascidiacea</taxon>
        <taxon>Phlebobranchia</taxon>
        <taxon>Cionidae</taxon>
        <taxon>Ciona</taxon>
    </lineage>
</organism>
<keyword evidence="2" id="KW-1185">Reference proteome</keyword>
<evidence type="ECO:0000313" key="2">
    <source>
        <dbReference type="Proteomes" id="UP000007875"/>
    </source>
</evidence>
<name>H2YP74_CIOSA</name>
<dbReference type="Ensembl" id="ENSCSAVT00000007224.1">
    <property type="protein sequence ID" value="ENSCSAVP00000007132.1"/>
    <property type="gene ID" value="ENSCSAVG00000004261.1"/>
</dbReference>
<dbReference type="AlphaFoldDB" id="H2YP74"/>
<evidence type="ECO:0000313" key="1">
    <source>
        <dbReference type="Ensembl" id="ENSCSAVP00000007132.1"/>
    </source>
</evidence>
<dbReference type="GeneTree" id="ENSGT00940000171751"/>
<sequence>MPTLVLEHARDIHQTQTCLKCLVSMTRVPRFLTSFKFDVLPILDLLSHDLPTILLVVQLLSNLSSDCFLTECFVTSHTDRKASILSSLCALCSNNRPSDVIMEQWMEFLTKAVRFLSIVTCKSEALLSKHKCFSIIYQTVNIVLYKQLVLWEKNALSWDLRNHLIKECIILLHGCSNIYVDGVPGVKRDHRHLIVLWKLQGYVETQDPNVLVT</sequence>
<reference evidence="1" key="3">
    <citation type="submission" date="2025-09" db="UniProtKB">
        <authorList>
            <consortium name="Ensembl"/>
        </authorList>
    </citation>
    <scope>IDENTIFICATION</scope>
</reference>
<protein>
    <submittedName>
        <fullName evidence="1">Uncharacterized protein</fullName>
    </submittedName>
</protein>
<dbReference type="Proteomes" id="UP000007875">
    <property type="component" value="Unassembled WGS sequence"/>
</dbReference>
<proteinExistence type="predicted"/>
<accession>H2YP74</accession>
<reference evidence="2" key="1">
    <citation type="submission" date="2003-08" db="EMBL/GenBank/DDBJ databases">
        <authorList>
            <person name="Birren B."/>
            <person name="Nusbaum C."/>
            <person name="Abebe A."/>
            <person name="Abouelleil A."/>
            <person name="Adekoya E."/>
            <person name="Ait-zahra M."/>
            <person name="Allen N."/>
            <person name="Allen T."/>
            <person name="An P."/>
            <person name="Anderson M."/>
            <person name="Anderson S."/>
            <person name="Arachchi H."/>
            <person name="Armbruster J."/>
            <person name="Bachantsang P."/>
            <person name="Baldwin J."/>
            <person name="Barry A."/>
            <person name="Bayul T."/>
            <person name="Blitshsteyn B."/>
            <person name="Bloom T."/>
            <person name="Blye J."/>
            <person name="Boguslavskiy L."/>
            <person name="Borowsky M."/>
            <person name="Boukhgalter B."/>
            <person name="Brunache A."/>
            <person name="Butler J."/>
            <person name="Calixte N."/>
            <person name="Calvo S."/>
            <person name="Camarata J."/>
            <person name="Campo K."/>
            <person name="Chang J."/>
            <person name="Cheshatsang Y."/>
            <person name="Citroen M."/>
            <person name="Collymore A."/>
            <person name="Considine T."/>
            <person name="Cook A."/>
            <person name="Cooke P."/>
            <person name="Corum B."/>
            <person name="Cuomo C."/>
            <person name="David R."/>
            <person name="Dawoe T."/>
            <person name="Degray S."/>
            <person name="Dodge S."/>
            <person name="Dooley K."/>
            <person name="Dorje P."/>
            <person name="Dorjee K."/>
            <person name="Dorris L."/>
            <person name="Duffey N."/>
            <person name="Dupes A."/>
            <person name="Elkins T."/>
            <person name="Engels R."/>
            <person name="Erickson J."/>
            <person name="Farina A."/>
            <person name="Faro S."/>
            <person name="Ferreira P."/>
            <person name="Fischer H."/>
            <person name="Fitzgerald M."/>
            <person name="Foley K."/>
            <person name="Gage D."/>
            <person name="Galagan J."/>
            <person name="Gearin G."/>
            <person name="Gnerre S."/>
            <person name="Gnirke A."/>
            <person name="Goyette A."/>
            <person name="Graham J."/>
            <person name="Grandbois E."/>
            <person name="Gyaltsen K."/>
            <person name="Hafez N."/>
            <person name="Hagopian D."/>
            <person name="Hagos B."/>
            <person name="Hall J."/>
            <person name="Hatcher B."/>
            <person name="Heller A."/>
            <person name="Higgins H."/>
            <person name="Honan T."/>
            <person name="Horn A."/>
            <person name="Houde N."/>
            <person name="Hughes L."/>
            <person name="Hulme W."/>
            <person name="Husby E."/>
            <person name="Iliev I."/>
            <person name="Jaffe D."/>
            <person name="Jones C."/>
            <person name="Kamal M."/>
            <person name="Kamat A."/>
            <person name="Kamvysselis M."/>
            <person name="Karlsson E."/>
            <person name="Kells C."/>
            <person name="Kieu A."/>
            <person name="Kisner P."/>
            <person name="Kodira C."/>
            <person name="Kulbokas E."/>
            <person name="Labutti K."/>
            <person name="Lama D."/>
            <person name="Landers T."/>
            <person name="Leger J."/>
            <person name="Levine S."/>
            <person name="Lewis D."/>
            <person name="Lewis T."/>
            <person name="Lindblad-toh K."/>
            <person name="Liu X."/>
            <person name="Lokyitsang T."/>
            <person name="Lokyitsang Y."/>
            <person name="Lucien O."/>
            <person name="Lui A."/>
            <person name="Ma L.J."/>
            <person name="Mabbitt R."/>
            <person name="Macdonald J."/>
            <person name="Maclean C."/>
            <person name="Major J."/>
            <person name="Manning J."/>
            <person name="Marabella R."/>
            <person name="Maru K."/>
            <person name="Matthews C."/>
            <person name="Mauceli E."/>
            <person name="Mccarthy M."/>
            <person name="Mcdonough S."/>
            <person name="Mcghee T."/>
            <person name="Meldrim J."/>
            <person name="Meneus L."/>
            <person name="Mesirov J."/>
            <person name="Mihalev A."/>
            <person name="Mihova T."/>
            <person name="Mikkelsen T."/>
            <person name="Mlenga V."/>
            <person name="Moru K."/>
            <person name="Mozes J."/>
            <person name="Mulrain L."/>
            <person name="Munson G."/>
            <person name="Naylor J."/>
            <person name="Newes C."/>
            <person name="Nguyen C."/>
            <person name="Nguyen N."/>
            <person name="Nguyen T."/>
            <person name="Nicol R."/>
            <person name="Nielsen C."/>
            <person name="Nizzari M."/>
            <person name="Norbu C."/>
            <person name="Norbu N."/>
            <person name="O'donnell P."/>
            <person name="Okoawo O."/>
            <person name="O'leary S."/>
            <person name="Omotosho B."/>
            <person name="O'neill K."/>
            <person name="Osman S."/>
            <person name="Parker S."/>
            <person name="Perrin D."/>
            <person name="Phunkhang P."/>
            <person name="Piqani B."/>
            <person name="Purcell S."/>
            <person name="Rachupka T."/>
            <person name="Ramasamy U."/>
            <person name="Rameau R."/>
            <person name="Ray V."/>
            <person name="Raymond C."/>
            <person name="Retta R."/>
            <person name="Richardson S."/>
            <person name="Rise C."/>
            <person name="Rodriguez J."/>
            <person name="Rogers J."/>
            <person name="Rogov P."/>
            <person name="Rutman M."/>
            <person name="Schupbach R."/>
            <person name="Seaman C."/>
            <person name="Settipalli S."/>
            <person name="Sharpe T."/>
            <person name="Sheridan J."/>
            <person name="Sherpa N."/>
            <person name="Shi J."/>
            <person name="Smirnov S."/>
            <person name="Smith C."/>
            <person name="Sougnez C."/>
            <person name="Spencer B."/>
            <person name="Stalker J."/>
            <person name="Stange-thomann N."/>
            <person name="Stavropoulos S."/>
            <person name="Stetson K."/>
            <person name="Stone C."/>
            <person name="Stone S."/>
            <person name="Stubbs M."/>
            <person name="Talamas J."/>
            <person name="Tchuinga P."/>
            <person name="Tenzing P."/>
            <person name="Tesfaye S."/>
            <person name="Theodore J."/>
            <person name="Thoulutsang Y."/>
            <person name="Topham K."/>
            <person name="Towey S."/>
            <person name="Tsamla T."/>
            <person name="Tsomo N."/>
            <person name="Vallee D."/>
            <person name="Vassiliev H."/>
            <person name="Venkataraman V."/>
            <person name="Vinson J."/>
            <person name="Vo A."/>
            <person name="Wade C."/>
            <person name="Wang S."/>
            <person name="Wangchuk T."/>
            <person name="Wangdi T."/>
            <person name="Whittaker C."/>
            <person name="Wilkinson J."/>
            <person name="Wu Y."/>
            <person name="Wyman D."/>
            <person name="Yadav S."/>
            <person name="Yang S."/>
            <person name="Yang X."/>
            <person name="Yeager S."/>
            <person name="Yee E."/>
            <person name="Young G."/>
            <person name="Zainoun J."/>
            <person name="Zembeck L."/>
            <person name="Zimmer A."/>
            <person name="Zody M."/>
            <person name="Lander E."/>
        </authorList>
    </citation>
    <scope>NUCLEOTIDE SEQUENCE [LARGE SCALE GENOMIC DNA]</scope>
</reference>
<dbReference type="OMA" id="IMEQWME"/>
<reference evidence="1" key="2">
    <citation type="submission" date="2025-08" db="UniProtKB">
        <authorList>
            <consortium name="Ensembl"/>
        </authorList>
    </citation>
    <scope>IDENTIFICATION</scope>
</reference>